<organism evidence="2 3">
    <name type="scientific">Archangium violaceum Cb vi76</name>
    <dbReference type="NCBI Taxonomy" id="1406225"/>
    <lineage>
        <taxon>Bacteria</taxon>
        <taxon>Pseudomonadati</taxon>
        <taxon>Myxococcota</taxon>
        <taxon>Myxococcia</taxon>
        <taxon>Myxococcales</taxon>
        <taxon>Cystobacterineae</taxon>
        <taxon>Archangiaceae</taxon>
        <taxon>Archangium</taxon>
    </lineage>
</organism>
<reference evidence="2 3" key="1">
    <citation type="submission" date="2014-07" db="EMBL/GenBank/DDBJ databases">
        <title>Draft Genome Sequence of Gephyronic Acid Producer, Cystobacter violaceus Strain Cb vi76.</title>
        <authorList>
            <person name="Stevens D.C."/>
            <person name="Young J."/>
            <person name="Carmichael R."/>
            <person name="Tan J."/>
            <person name="Taylor R.E."/>
        </authorList>
    </citation>
    <scope>NUCLEOTIDE SEQUENCE [LARGE SCALE GENOMIC DNA]</scope>
    <source>
        <strain evidence="2 3">Cb vi76</strain>
    </source>
</reference>
<evidence type="ECO:0000313" key="2">
    <source>
        <dbReference type="EMBL" id="KFA90685.1"/>
    </source>
</evidence>
<dbReference type="Proteomes" id="UP000028547">
    <property type="component" value="Unassembled WGS sequence"/>
</dbReference>
<dbReference type="Pfam" id="PF26136">
    <property type="entry name" value="SCO6045_C"/>
    <property type="match status" value="1"/>
</dbReference>
<proteinExistence type="predicted"/>
<evidence type="ECO:0000259" key="1">
    <source>
        <dbReference type="Pfam" id="PF26136"/>
    </source>
</evidence>
<feature type="domain" description="SCO6045-like C-terminal" evidence="1">
    <location>
        <begin position="8"/>
        <end position="95"/>
    </location>
</feature>
<dbReference type="RefSeq" id="WP_043401418.1">
    <property type="nucleotide sequence ID" value="NZ_JPMI01000179.1"/>
</dbReference>
<accession>A0A084SQF0</accession>
<gene>
    <name evidence="2" type="ORF">Q664_26910</name>
</gene>
<evidence type="ECO:0000313" key="3">
    <source>
        <dbReference type="Proteomes" id="UP000028547"/>
    </source>
</evidence>
<comment type="caution">
    <text evidence="2">The sequence shown here is derived from an EMBL/GenBank/DDBJ whole genome shotgun (WGS) entry which is preliminary data.</text>
</comment>
<sequence>MSARERLAKAQAELARALGMGEPVPAGFDVERVGAAAEALGMKRRRLVQRTWPMLAAALGADFARRFETWARENPLLGVEPNPLADGRRFAGSLRVAGAFPAEAEEEWLQFELRWRLTDEGGLEARRGVVLKTARVGRTKRRMLAVRLPGGRVIWWSVNIPSPLGRGTG</sequence>
<dbReference type="InterPro" id="IPR058711">
    <property type="entry name" value="SCO6045-like_C"/>
</dbReference>
<dbReference type="AlphaFoldDB" id="A0A084SQF0"/>
<dbReference type="EMBL" id="JPMI01000179">
    <property type="protein sequence ID" value="KFA90685.1"/>
    <property type="molecule type" value="Genomic_DNA"/>
</dbReference>
<protein>
    <recommendedName>
        <fullName evidence="1">SCO6045-like C-terminal domain-containing protein</fullName>
    </recommendedName>
</protein>
<name>A0A084SQF0_9BACT</name>